<dbReference type="GO" id="GO:0008270">
    <property type="term" value="F:zinc ion binding"/>
    <property type="evidence" value="ECO:0007669"/>
    <property type="project" value="InterPro"/>
</dbReference>
<keyword evidence="4" id="KW-0378">Hydrolase</keyword>
<keyword evidence="9" id="KW-0121">Carboxypeptidase</keyword>
<evidence type="ECO:0000256" key="5">
    <source>
        <dbReference type="ARBA" id="ARBA00022833"/>
    </source>
</evidence>
<dbReference type="GO" id="GO:0006508">
    <property type="term" value="P:proteolysis"/>
    <property type="evidence" value="ECO:0007669"/>
    <property type="project" value="UniProtKB-KW"/>
</dbReference>
<evidence type="ECO:0000256" key="4">
    <source>
        <dbReference type="ARBA" id="ARBA00022801"/>
    </source>
</evidence>
<keyword evidence="10" id="KW-1185">Reference proteome</keyword>
<name>A0A024Q5X3_9BACI</name>
<accession>A0A024Q5X3</accession>
<comment type="similarity">
    <text evidence="2 7">Belongs to the peptidase M14 family.</text>
</comment>
<feature type="active site" description="Proton donor/acceptor" evidence="7">
    <location>
        <position position="279"/>
    </location>
</feature>
<dbReference type="InterPro" id="IPR000834">
    <property type="entry name" value="Peptidase_M14"/>
</dbReference>
<evidence type="ECO:0000256" key="1">
    <source>
        <dbReference type="ARBA" id="ARBA00001947"/>
    </source>
</evidence>
<reference evidence="9 10" key="1">
    <citation type="submission" date="2014-03" db="EMBL/GenBank/DDBJ databases">
        <authorList>
            <person name="Urmite Genomes U."/>
        </authorList>
    </citation>
    <scope>NUCLEOTIDE SEQUENCE [LARGE SCALE GENOMIC DNA]</scope>
    <source>
        <strain evidence="9 10">Vm-5</strain>
    </source>
</reference>
<dbReference type="RefSeq" id="WP_051738987.1">
    <property type="nucleotide sequence ID" value="NZ_BNER01000001.1"/>
</dbReference>
<sequence precursor="true">MTQSVWKKAATIILIGLLVITMTPVTGLADETDVPTTGFEDRNGDGWTTQEEELAFLEEVAATSDRVAYSEIGTTVEGRPLHLIRVGFPAPPTDEEIADGRNMLVVGSQHGNEGAPREMALQLLRNLAFTDDPVLLDQLQEATILFIPTANPDGRAANTRANAEGIDINREHLSMRTNEVKAIASVLEEFTPDITVDGHERPRDSGNPDMEMLWPRNLNVDEQLRSLNQEMVEDYLLPEVEEAGFTTGLYGSPGGAGGGDERILRNILGLRNGIGLLTESAGLQEPQRRVDMQMRTLESVLSFYRERFDDVGAVVSGAPERQQAAGSDQTEPFYLDGADNFDPTTILETKPSGYLLTNDQTQEVEIYKELFAIETEAINGGGMYAAMDQPKMGILPFLFDERATYTQVEGIALYDSTDVGTAANMKSLVAHFEEEGEFEEAENARALDLHLTAVDRFEKKEKADKVIKHMHSFNRLLAYQRDNEFISELAYSNLQKYAAYIIGKWETPSDSTNVVGQVNEG</sequence>
<dbReference type="GO" id="GO:0005615">
    <property type="term" value="C:extracellular space"/>
    <property type="evidence" value="ECO:0007669"/>
    <property type="project" value="TreeGrafter"/>
</dbReference>
<evidence type="ECO:0000256" key="3">
    <source>
        <dbReference type="ARBA" id="ARBA00022670"/>
    </source>
</evidence>
<dbReference type="PROSITE" id="PS52035">
    <property type="entry name" value="PEPTIDASE_M14"/>
    <property type="match status" value="1"/>
</dbReference>
<dbReference type="eggNOG" id="COG2866">
    <property type="taxonomic scope" value="Bacteria"/>
</dbReference>
<reference evidence="10" key="2">
    <citation type="submission" date="2014-05" db="EMBL/GenBank/DDBJ databases">
        <title>Draft genome sequence of Virgibacillus massiliensis Vm-5.</title>
        <authorList>
            <person name="Khelaifia S."/>
            <person name="Croce O."/>
            <person name="Lagier J.C."/>
            <person name="Raoult D."/>
        </authorList>
    </citation>
    <scope>NUCLEOTIDE SEQUENCE [LARGE SCALE GENOMIC DNA]</scope>
    <source>
        <strain evidence="10">Vm-5</strain>
    </source>
</reference>
<dbReference type="EMBL" id="CCDP010000001">
    <property type="protein sequence ID" value="CDQ37913.1"/>
    <property type="molecule type" value="Genomic_DNA"/>
</dbReference>
<dbReference type="GO" id="GO:0004181">
    <property type="term" value="F:metallocarboxypeptidase activity"/>
    <property type="evidence" value="ECO:0007669"/>
    <property type="project" value="InterPro"/>
</dbReference>
<evidence type="ECO:0000313" key="9">
    <source>
        <dbReference type="EMBL" id="CDQ37913.1"/>
    </source>
</evidence>
<dbReference type="SUPFAM" id="SSF53187">
    <property type="entry name" value="Zn-dependent exopeptidases"/>
    <property type="match status" value="1"/>
</dbReference>
<keyword evidence="3" id="KW-0645">Protease</keyword>
<dbReference type="Proteomes" id="UP000028875">
    <property type="component" value="Unassembled WGS sequence"/>
</dbReference>
<evidence type="ECO:0000256" key="6">
    <source>
        <dbReference type="ARBA" id="ARBA00023049"/>
    </source>
</evidence>
<feature type="domain" description="Peptidase M14" evidence="8">
    <location>
        <begin position="46"/>
        <end position="304"/>
    </location>
</feature>
<dbReference type="AlphaFoldDB" id="A0A024Q5X3"/>
<comment type="cofactor">
    <cofactor evidence="1">
        <name>Zn(2+)</name>
        <dbReference type="ChEBI" id="CHEBI:29105"/>
    </cofactor>
</comment>
<evidence type="ECO:0000313" key="10">
    <source>
        <dbReference type="Proteomes" id="UP000028875"/>
    </source>
</evidence>
<dbReference type="SMART" id="SM00631">
    <property type="entry name" value="Zn_pept"/>
    <property type="match status" value="1"/>
</dbReference>
<organism evidence="9 10">
    <name type="scientific">Virgibacillus massiliensis</name>
    <dbReference type="NCBI Taxonomy" id="1462526"/>
    <lineage>
        <taxon>Bacteria</taxon>
        <taxon>Bacillati</taxon>
        <taxon>Bacillota</taxon>
        <taxon>Bacilli</taxon>
        <taxon>Bacillales</taxon>
        <taxon>Bacillaceae</taxon>
        <taxon>Virgibacillus</taxon>
    </lineage>
</organism>
<dbReference type="STRING" id="1462526.BN990_00179"/>
<evidence type="ECO:0000259" key="8">
    <source>
        <dbReference type="PROSITE" id="PS52035"/>
    </source>
</evidence>
<dbReference type="Gene3D" id="3.40.630.10">
    <property type="entry name" value="Zn peptidases"/>
    <property type="match status" value="1"/>
</dbReference>
<evidence type="ECO:0000256" key="7">
    <source>
        <dbReference type="PROSITE-ProRule" id="PRU01379"/>
    </source>
</evidence>
<dbReference type="OrthoDB" id="7294637at2"/>
<proteinExistence type="inferred from homology"/>
<keyword evidence="6" id="KW-0482">Metalloprotease</keyword>
<comment type="caution">
    <text evidence="9">The sequence shown here is derived from an EMBL/GenBank/DDBJ whole genome shotgun (WGS) entry which is preliminary data.</text>
</comment>
<gene>
    <name evidence="9" type="ORF">BN990_00179</name>
</gene>
<dbReference type="PANTHER" id="PTHR11705">
    <property type="entry name" value="PROTEASE FAMILY M14 CARBOXYPEPTIDASE A,B"/>
    <property type="match status" value="1"/>
</dbReference>
<dbReference type="Pfam" id="PF00246">
    <property type="entry name" value="Peptidase_M14"/>
    <property type="match status" value="1"/>
</dbReference>
<dbReference type="InterPro" id="IPR054470">
    <property type="entry name" value="FIMAH_dom"/>
</dbReference>
<keyword evidence="5" id="KW-0862">Zinc</keyword>
<evidence type="ECO:0000256" key="2">
    <source>
        <dbReference type="ARBA" id="ARBA00005988"/>
    </source>
</evidence>
<dbReference type="Pfam" id="PF22888">
    <property type="entry name" value="FIMAH"/>
    <property type="match status" value="1"/>
</dbReference>
<protein>
    <submittedName>
        <fullName evidence="9">Zinc carboxypeptidase</fullName>
    </submittedName>
</protein>
<dbReference type="PANTHER" id="PTHR11705:SF143">
    <property type="entry name" value="SLL0236 PROTEIN"/>
    <property type="match status" value="1"/>
</dbReference>